<organism evidence="7 8">
    <name type="scientific">Alicyclobacillus fastidiosus</name>
    <dbReference type="NCBI Taxonomy" id="392011"/>
    <lineage>
        <taxon>Bacteria</taxon>
        <taxon>Bacillati</taxon>
        <taxon>Bacillota</taxon>
        <taxon>Bacilli</taxon>
        <taxon>Bacillales</taxon>
        <taxon>Alicyclobacillaceae</taxon>
        <taxon>Alicyclobacillus</taxon>
    </lineage>
</organism>
<feature type="transmembrane region" description="Helical" evidence="5">
    <location>
        <begin position="365"/>
        <end position="383"/>
    </location>
</feature>
<evidence type="ECO:0000256" key="4">
    <source>
        <dbReference type="ARBA" id="ARBA00023136"/>
    </source>
</evidence>
<keyword evidence="4 5" id="KW-0472">Membrane</keyword>
<evidence type="ECO:0000313" key="8">
    <source>
        <dbReference type="Proteomes" id="UP001579974"/>
    </source>
</evidence>
<dbReference type="Pfam" id="PF13515">
    <property type="entry name" value="FUSC_2"/>
    <property type="match status" value="1"/>
</dbReference>
<feature type="transmembrane region" description="Helical" evidence="5">
    <location>
        <begin position="489"/>
        <end position="507"/>
    </location>
</feature>
<evidence type="ECO:0000256" key="3">
    <source>
        <dbReference type="ARBA" id="ARBA00022989"/>
    </source>
</evidence>
<dbReference type="Proteomes" id="UP001579974">
    <property type="component" value="Unassembled WGS sequence"/>
</dbReference>
<protein>
    <submittedName>
        <fullName evidence="7">FUSC family protein</fullName>
    </submittedName>
</protein>
<feature type="domain" description="Integral membrane bound transporter" evidence="6">
    <location>
        <begin position="376"/>
        <end position="501"/>
    </location>
</feature>
<feature type="transmembrane region" description="Helical" evidence="5">
    <location>
        <begin position="149"/>
        <end position="168"/>
    </location>
</feature>
<accession>A0ABV5AJS6</accession>
<feature type="transmembrane region" description="Helical" evidence="5">
    <location>
        <begin position="100"/>
        <end position="118"/>
    </location>
</feature>
<evidence type="ECO:0000256" key="2">
    <source>
        <dbReference type="ARBA" id="ARBA00022692"/>
    </source>
</evidence>
<feature type="transmembrane region" description="Helical" evidence="5">
    <location>
        <begin position="174"/>
        <end position="193"/>
    </location>
</feature>
<evidence type="ECO:0000313" key="7">
    <source>
        <dbReference type="EMBL" id="MFB5192506.1"/>
    </source>
</evidence>
<dbReference type="RefSeq" id="WP_275473007.1">
    <property type="nucleotide sequence ID" value="NZ_CP162940.1"/>
</dbReference>
<feature type="transmembrane region" description="Helical" evidence="5">
    <location>
        <begin position="457"/>
        <end position="477"/>
    </location>
</feature>
<comment type="subcellular location">
    <subcellularLocation>
        <location evidence="1">Membrane</location>
        <topology evidence="1">Multi-pass membrane protein</topology>
    </subcellularLocation>
</comment>
<evidence type="ECO:0000259" key="6">
    <source>
        <dbReference type="Pfam" id="PF13515"/>
    </source>
</evidence>
<keyword evidence="8" id="KW-1185">Reference proteome</keyword>
<sequence length="659" mass="69373">MKHTDEHLRSTTVKTGAVGAQTGRILPPPPTPAARIRGAFHVRTVPYPWRRATRAAISMGLTVAVGALVGNLSLALITSMGAFTAIYAGAEPYAQRALKCAAVAIGLALALGIGTLLAGSVWGIAVALCVVCAGSTFLCGAWRVPVPSAYFFILVGAVGTGMPVDPAAAPFRAALVLLGGAIAWLVSMSGWLLNAHGPETRAVASAYRSVADFLASVGTPTNDATRHQATIALRDAQSAVTGGELRWRRTKEANRLYLLVQEANALFLYGIQLNVEKRPVSPLLAQAVRTLGARVGGAKASASIEIPTPSYDTEVRRRIAKHLQAAIEIAAGKTPIPDGGEVPKGRSLRDELRSAFRRESLVRPATMRIGVAVIISTLVAWALGNPRPYWVPLTCACVLQGATMVASVHRTVQRALGTTVGVLIAGGILAMKPPLVLIVVAIVALQLIVELLIVRNYGMAVVFITPLPILLIELGYAHMSVAALIEARFFDTMVGCALGLLASLFLWRRASSSRVRPVIAQVIYAVDELLSSFSNVGAKSSDEVPLSQRAALEAALINLRIVYDSAMNEVPHNGIALESLWPVVVSTQRLGYLALAATGVRGERPQVSDAEQAALAHLARSAETGHPPNETVPSPVGRTAFSEELASLRDGLAIAASAL</sequence>
<evidence type="ECO:0000256" key="1">
    <source>
        <dbReference type="ARBA" id="ARBA00004141"/>
    </source>
</evidence>
<dbReference type="EMBL" id="JBDXSU010000023">
    <property type="protein sequence ID" value="MFB5192506.1"/>
    <property type="molecule type" value="Genomic_DNA"/>
</dbReference>
<keyword evidence="3 5" id="KW-1133">Transmembrane helix</keyword>
<keyword evidence="2 5" id="KW-0812">Transmembrane</keyword>
<gene>
    <name evidence="7" type="ORF">KKP3000_001710</name>
</gene>
<proteinExistence type="predicted"/>
<evidence type="ECO:0000256" key="5">
    <source>
        <dbReference type="SAM" id="Phobius"/>
    </source>
</evidence>
<name>A0ABV5AJS6_9BACL</name>
<dbReference type="InterPro" id="IPR049453">
    <property type="entry name" value="Memb_transporter_dom"/>
</dbReference>
<feature type="transmembrane region" description="Helical" evidence="5">
    <location>
        <begin position="55"/>
        <end position="88"/>
    </location>
</feature>
<feature type="transmembrane region" description="Helical" evidence="5">
    <location>
        <begin position="420"/>
        <end position="445"/>
    </location>
</feature>
<comment type="caution">
    <text evidence="7">The sequence shown here is derived from an EMBL/GenBank/DDBJ whole genome shotgun (WGS) entry which is preliminary data.</text>
</comment>
<reference evidence="7 8" key="1">
    <citation type="journal article" date="2024" name="Int. J. Mol. Sci.">
        <title>Exploration of Alicyclobacillus spp. Genome in Search of Antibiotic Resistance.</title>
        <authorList>
            <person name="Bucka-Kolendo J."/>
            <person name="Kiousi D.E."/>
            <person name="Dekowska A."/>
            <person name="Mikolajczuk-Szczyrba A."/>
            <person name="Karadedos D.M."/>
            <person name="Michael P."/>
            <person name="Galanis A."/>
            <person name="Sokolowska B."/>
        </authorList>
    </citation>
    <scope>NUCLEOTIDE SEQUENCE [LARGE SCALE GENOMIC DNA]</scope>
    <source>
        <strain evidence="7 8">KKP 3000</strain>
    </source>
</reference>